<protein>
    <submittedName>
        <fullName evidence="6">Uncharacterized protein</fullName>
    </submittedName>
</protein>
<evidence type="ECO:0000256" key="4">
    <source>
        <dbReference type="ARBA" id="ARBA00023136"/>
    </source>
</evidence>
<dbReference type="EMBL" id="JAKELL010000009">
    <property type="protein sequence ID" value="KAH8996290.1"/>
    <property type="molecule type" value="Genomic_DNA"/>
</dbReference>
<evidence type="ECO:0000256" key="5">
    <source>
        <dbReference type="SAM" id="Phobius"/>
    </source>
</evidence>
<dbReference type="InterPro" id="IPR044878">
    <property type="entry name" value="UbiA_sf"/>
</dbReference>
<comment type="caution">
    <text evidence="6">The sequence shown here is derived from an EMBL/GenBank/DDBJ whole genome shotgun (WGS) entry which is preliminary data.</text>
</comment>
<dbReference type="InterPro" id="IPR000537">
    <property type="entry name" value="UbiA_prenyltransferase"/>
</dbReference>
<dbReference type="GO" id="GO:0016020">
    <property type="term" value="C:membrane"/>
    <property type="evidence" value="ECO:0007669"/>
    <property type="project" value="UniProtKB-SubCell"/>
</dbReference>
<keyword evidence="7" id="KW-1185">Reference proteome</keyword>
<dbReference type="PANTHER" id="PTHR42723">
    <property type="entry name" value="CHLOROPHYLL SYNTHASE"/>
    <property type="match status" value="1"/>
</dbReference>
<dbReference type="Pfam" id="PF01040">
    <property type="entry name" value="UbiA"/>
    <property type="match status" value="1"/>
</dbReference>
<evidence type="ECO:0000256" key="2">
    <source>
        <dbReference type="ARBA" id="ARBA00022692"/>
    </source>
</evidence>
<gene>
    <name evidence="6" type="ORF">EDB92DRAFT_1843152</name>
</gene>
<dbReference type="GO" id="GO:0016765">
    <property type="term" value="F:transferase activity, transferring alkyl or aryl (other than methyl) groups"/>
    <property type="evidence" value="ECO:0007669"/>
    <property type="project" value="InterPro"/>
</dbReference>
<organism evidence="6 7">
    <name type="scientific">Lactarius akahatsu</name>
    <dbReference type="NCBI Taxonomy" id="416441"/>
    <lineage>
        <taxon>Eukaryota</taxon>
        <taxon>Fungi</taxon>
        <taxon>Dikarya</taxon>
        <taxon>Basidiomycota</taxon>
        <taxon>Agaricomycotina</taxon>
        <taxon>Agaricomycetes</taxon>
        <taxon>Russulales</taxon>
        <taxon>Russulaceae</taxon>
        <taxon>Lactarius</taxon>
    </lineage>
</organism>
<sequence>MARMVMPSLTPHYANNSPWSVSVNLTFSQAEDFLRRFFSAASYHIHTAILFTWTDYKTIFLPITAFACATAPVQSFSSLLQSWLWIWFHLLLCNVSNQARSCEEDKLNRPWRPLPAGRITEAQAVALRWAIVFFCVFWSSIYDQDLVWTTLGLVATTFIYDELGAASHIVGKNFCNIGGYASFEVGATTIIGANHAMDYVSVTAHRISLTSKETRPLGRMTFPIYAPEFSRVFTLIATIVWSMFLSWFWEVGPISTAFLVCFVWLMAAHVLPLHARTSVLAF</sequence>
<keyword evidence="4 5" id="KW-0472">Membrane</keyword>
<comment type="subcellular location">
    <subcellularLocation>
        <location evidence="1">Membrane</location>
        <topology evidence="1">Multi-pass membrane protein</topology>
    </subcellularLocation>
</comment>
<evidence type="ECO:0000256" key="3">
    <source>
        <dbReference type="ARBA" id="ARBA00022989"/>
    </source>
</evidence>
<accession>A0AAD4LPN4</accession>
<evidence type="ECO:0000313" key="6">
    <source>
        <dbReference type="EMBL" id="KAH8996290.1"/>
    </source>
</evidence>
<dbReference type="AlphaFoldDB" id="A0AAD4LPN4"/>
<keyword evidence="2 5" id="KW-0812">Transmembrane</keyword>
<evidence type="ECO:0000313" key="7">
    <source>
        <dbReference type="Proteomes" id="UP001201163"/>
    </source>
</evidence>
<feature type="transmembrane region" description="Helical" evidence="5">
    <location>
        <begin position="254"/>
        <end position="273"/>
    </location>
</feature>
<feature type="transmembrane region" description="Helical" evidence="5">
    <location>
        <begin position="229"/>
        <end position="248"/>
    </location>
</feature>
<dbReference type="PANTHER" id="PTHR42723:SF1">
    <property type="entry name" value="CHLOROPHYLL SYNTHASE, CHLOROPLASTIC"/>
    <property type="match status" value="1"/>
</dbReference>
<dbReference type="Gene3D" id="1.10.357.140">
    <property type="entry name" value="UbiA prenyltransferase"/>
    <property type="match status" value="1"/>
</dbReference>
<reference evidence="6" key="1">
    <citation type="submission" date="2022-01" db="EMBL/GenBank/DDBJ databases">
        <title>Comparative genomics reveals a dynamic genome evolution in the ectomycorrhizal milk-cap (Lactarius) mushrooms.</title>
        <authorList>
            <consortium name="DOE Joint Genome Institute"/>
            <person name="Lebreton A."/>
            <person name="Tang N."/>
            <person name="Kuo A."/>
            <person name="LaButti K."/>
            <person name="Drula E."/>
            <person name="Barry K."/>
            <person name="Clum A."/>
            <person name="Lipzen A."/>
            <person name="Mousain D."/>
            <person name="Ng V."/>
            <person name="Wang R."/>
            <person name="Wang X."/>
            <person name="Dai Y."/>
            <person name="Henrissat B."/>
            <person name="Grigoriev I.V."/>
            <person name="Guerin-Laguette A."/>
            <person name="Yu F."/>
            <person name="Martin F.M."/>
        </authorList>
    </citation>
    <scope>NUCLEOTIDE SEQUENCE</scope>
    <source>
        <strain evidence="6">QP</strain>
    </source>
</reference>
<name>A0AAD4LPN4_9AGAM</name>
<dbReference type="CDD" id="cd13965">
    <property type="entry name" value="PT_UbiA_3"/>
    <property type="match status" value="1"/>
</dbReference>
<keyword evidence="3 5" id="KW-1133">Transmembrane helix</keyword>
<dbReference type="InterPro" id="IPR050475">
    <property type="entry name" value="Prenyltransferase_related"/>
</dbReference>
<dbReference type="Proteomes" id="UP001201163">
    <property type="component" value="Unassembled WGS sequence"/>
</dbReference>
<evidence type="ECO:0000256" key="1">
    <source>
        <dbReference type="ARBA" id="ARBA00004141"/>
    </source>
</evidence>
<proteinExistence type="predicted"/>